<keyword evidence="4" id="KW-1185">Reference proteome</keyword>
<sequence>MCSANLIFFFAVSVLLSAIACTDINPETYGEGICQYPDCTPQLPPPSTYQPYAPPPPPKPISPPPPPPPAPTGYSPYGVAPPPPVGYPDNCPPPPPTPEGEYCCGQSDSPPSPPPSLYTYVNETSTSAASPPALPSAFNLSSNICFAFINILVLFAALHYV</sequence>
<keyword evidence="2" id="KW-0732">Signal</keyword>
<feature type="chain" id="PRO_5042082903" evidence="2">
    <location>
        <begin position="22"/>
        <end position="161"/>
    </location>
</feature>
<dbReference type="EMBL" id="JAUIZM010000002">
    <property type="protein sequence ID" value="KAK1396169.1"/>
    <property type="molecule type" value="Genomic_DNA"/>
</dbReference>
<evidence type="ECO:0000313" key="3">
    <source>
        <dbReference type="EMBL" id="KAK1396169.1"/>
    </source>
</evidence>
<name>A0AAD8N4E3_9APIA</name>
<feature type="region of interest" description="Disordered" evidence="1">
    <location>
        <begin position="45"/>
        <end position="120"/>
    </location>
</feature>
<gene>
    <name evidence="3" type="ORF">POM88_006032</name>
</gene>
<accession>A0AAD8N4E3</accession>
<reference evidence="3" key="2">
    <citation type="submission" date="2023-05" db="EMBL/GenBank/DDBJ databases">
        <authorList>
            <person name="Schelkunov M.I."/>
        </authorList>
    </citation>
    <scope>NUCLEOTIDE SEQUENCE</scope>
    <source>
        <strain evidence="3">Hsosn_3</strain>
        <tissue evidence="3">Leaf</tissue>
    </source>
</reference>
<organism evidence="3 4">
    <name type="scientific">Heracleum sosnowskyi</name>
    <dbReference type="NCBI Taxonomy" id="360622"/>
    <lineage>
        <taxon>Eukaryota</taxon>
        <taxon>Viridiplantae</taxon>
        <taxon>Streptophyta</taxon>
        <taxon>Embryophyta</taxon>
        <taxon>Tracheophyta</taxon>
        <taxon>Spermatophyta</taxon>
        <taxon>Magnoliopsida</taxon>
        <taxon>eudicotyledons</taxon>
        <taxon>Gunneridae</taxon>
        <taxon>Pentapetalae</taxon>
        <taxon>asterids</taxon>
        <taxon>campanulids</taxon>
        <taxon>Apiales</taxon>
        <taxon>Apiaceae</taxon>
        <taxon>Apioideae</taxon>
        <taxon>apioid superclade</taxon>
        <taxon>Tordylieae</taxon>
        <taxon>Tordyliinae</taxon>
        <taxon>Heracleum</taxon>
    </lineage>
</organism>
<dbReference type="PRINTS" id="PR01217">
    <property type="entry name" value="PRICHEXTENSN"/>
</dbReference>
<feature type="signal peptide" evidence="2">
    <location>
        <begin position="1"/>
        <end position="21"/>
    </location>
</feature>
<feature type="compositionally biased region" description="Pro residues" evidence="1">
    <location>
        <begin position="45"/>
        <end position="71"/>
    </location>
</feature>
<protein>
    <submittedName>
        <fullName evidence="3">Uncharacterized protein</fullName>
    </submittedName>
</protein>
<reference evidence="3" key="1">
    <citation type="submission" date="2023-02" db="EMBL/GenBank/DDBJ databases">
        <title>Genome of toxic invasive species Heracleum sosnowskyi carries increased number of genes despite the absence of recent whole-genome duplications.</title>
        <authorList>
            <person name="Schelkunov M."/>
            <person name="Shtratnikova V."/>
            <person name="Makarenko M."/>
            <person name="Klepikova A."/>
            <person name="Omelchenko D."/>
            <person name="Novikova G."/>
            <person name="Obukhova E."/>
            <person name="Bogdanov V."/>
            <person name="Penin A."/>
            <person name="Logacheva M."/>
        </authorList>
    </citation>
    <scope>NUCLEOTIDE SEQUENCE</scope>
    <source>
        <strain evidence="3">Hsosn_3</strain>
        <tissue evidence="3">Leaf</tissue>
    </source>
</reference>
<dbReference type="Proteomes" id="UP001237642">
    <property type="component" value="Unassembled WGS sequence"/>
</dbReference>
<evidence type="ECO:0000256" key="1">
    <source>
        <dbReference type="SAM" id="MobiDB-lite"/>
    </source>
</evidence>
<comment type="caution">
    <text evidence="3">The sequence shown here is derived from an EMBL/GenBank/DDBJ whole genome shotgun (WGS) entry which is preliminary data.</text>
</comment>
<feature type="compositionally biased region" description="Pro residues" evidence="1">
    <location>
        <begin position="79"/>
        <end position="98"/>
    </location>
</feature>
<proteinExistence type="predicted"/>
<evidence type="ECO:0000313" key="4">
    <source>
        <dbReference type="Proteomes" id="UP001237642"/>
    </source>
</evidence>
<dbReference type="AlphaFoldDB" id="A0AAD8N4E3"/>
<evidence type="ECO:0000256" key="2">
    <source>
        <dbReference type="SAM" id="SignalP"/>
    </source>
</evidence>